<reference evidence="1 2" key="1">
    <citation type="journal article" date="2021" name="Commun. Biol.">
        <title>The genome of Shorea leprosula (Dipterocarpaceae) highlights the ecological relevance of drought in aseasonal tropical rainforests.</title>
        <authorList>
            <person name="Ng K.K.S."/>
            <person name="Kobayashi M.J."/>
            <person name="Fawcett J.A."/>
            <person name="Hatakeyama M."/>
            <person name="Paape T."/>
            <person name="Ng C.H."/>
            <person name="Ang C.C."/>
            <person name="Tnah L.H."/>
            <person name="Lee C.T."/>
            <person name="Nishiyama T."/>
            <person name="Sese J."/>
            <person name="O'Brien M.J."/>
            <person name="Copetti D."/>
            <person name="Mohd Noor M.I."/>
            <person name="Ong R.C."/>
            <person name="Putra M."/>
            <person name="Sireger I.Z."/>
            <person name="Indrioko S."/>
            <person name="Kosugi Y."/>
            <person name="Izuno A."/>
            <person name="Isagi Y."/>
            <person name="Lee S.L."/>
            <person name="Shimizu K.K."/>
        </authorList>
    </citation>
    <scope>NUCLEOTIDE SEQUENCE [LARGE SCALE GENOMIC DNA]</scope>
    <source>
        <strain evidence="1">214</strain>
    </source>
</reference>
<sequence length="101" mass="11199">MNFLHHRGDWGRIKNTCLLEVGNDEGQQNGVGTDNSEKRSERAMFRQILLRPRLAPLSPATSMVGQGVVSSLSNSFVEEKQPMKAPRMVGQVGQCLGMEKE</sequence>
<keyword evidence="2" id="KW-1185">Reference proteome</keyword>
<organism evidence="1 2">
    <name type="scientific">Rubroshorea leprosula</name>
    <dbReference type="NCBI Taxonomy" id="152421"/>
    <lineage>
        <taxon>Eukaryota</taxon>
        <taxon>Viridiplantae</taxon>
        <taxon>Streptophyta</taxon>
        <taxon>Embryophyta</taxon>
        <taxon>Tracheophyta</taxon>
        <taxon>Spermatophyta</taxon>
        <taxon>Magnoliopsida</taxon>
        <taxon>eudicotyledons</taxon>
        <taxon>Gunneridae</taxon>
        <taxon>Pentapetalae</taxon>
        <taxon>rosids</taxon>
        <taxon>malvids</taxon>
        <taxon>Malvales</taxon>
        <taxon>Dipterocarpaceae</taxon>
        <taxon>Rubroshorea</taxon>
    </lineage>
</organism>
<name>A0AAV5KJE8_9ROSI</name>
<gene>
    <name evidence="1" type="ORF">SLEP1_g34313</name>
</gene>
<accession>A0AAV5KJE8</accession>
<dbReference type="AlphaFoldDB" id="A0AAV5KJE8"/>
<proteinExistence type="predicted"/>
<dbReference type="EMBL" id="BPVZ01000066">
    <property type="protein sequence ID" value="GKV24735.1"/>
    <property type="molecule type" value="Genomic_DNA"/>
</dbReference>
<dbReference type="Proteomes" id="UP001054252">
    <property type="component" value="Unassembled WGS sequence"/>
</dbReference>
<evidence type="ECO:0000313" key="1">
    <source>
        <dbReference type="EMBL" id="GKV24735.1"/>
    </source>
</evidence>
<evidence type="ECO:0000313" key="2">
    <source>
        <dbReference type="Proteomes" id="UP001054252"/>
    </source>
</evidence>
<protein>
    <submittedName>
        <fullName evidence="1">Uncharacterized protein</fullName>
    </submittedName>
</protein>
<comment type="caution">
    <text evidence="1">The sequence shown here is derived from an EMBL/GenBank/DDBJ whole genome shotgun (WGS) entry which is preliminary data.</text>
</comment>